<reference evidence="1 2" key="2">
    <citation type="journal article" date="2022" name="Mol. Ecol. Resour.">
        <title>The genomes of chicory, endive, great burdock and yacon provide insights into Asteraceae paleo-polyploidization history and plant inulin production.</title>
        <authorList>
            <person name="Fan W."/>
            <person name="Wang S."/>
            <person name="Wang H."/>
            <person name="Wang A."/>
            <person name="Jiang F."/>
            <person name="Liu H."/>
            <person name="Zhao H."/>
            <person name="Xu D."/>
            <person name="Zhang Y."/>
        </authorList>
    </citation>
    <scope>NUCLEOTIDE SEQUENCE [LARGE SCALE GENOMIC DNA]</scope>
    <source>
        <strain evidence="2">cv. Niubang</strain>
    </source>
</reference>
<proteinExistence type="predicted"/>
<keyword evidence="2" id="KW-1185">Reference proteome</keyword>
<evidence type="ECO:0000313" key="1">
    <source>
        <dbReference type="EMBL" id="KAI3772131.1"/>
    </source>
</evidence>
<comment type="caution">
    <text evidence="1">The sequence shown here is derived from an EMBL/GenBank/DDBJ whole genome shotgun (WGS) entry which is preliminary data.</text>
</comment>
<sequence>MKRLTLSKQHPPSRRCLLLHASSSPHATSLYFWNHNRIHFSTSFSFSSCDTNLNLNKRDGVAEKTKEIWGEEAADSGDCQSPNSLSVSILFGSQLAEPMSILSQSMSPTLDVGDRVLAEKVSYIFRKPKVS</sequence>
<dbReference type="Proteomes" id="UP001055879">
    <property type="component" value="Linkage Group LG01"/>
</dbReference>
<organism evidence="1 2">
    <name type="scientific">Arctium lappa</name>
    <name type="common">Greater burdock</name>
    <name type="synonym">Lappa major</name>
    <dbReference type="NCBI Taxonomy" id="4217"/>
    <lineage>
        <taxon>Eukaryota</taxon>
        <taxon>Viridiplantae</taxon>
        <taxon>Streptophyta</taxon>
        <taxon>Embryophyta</taxon>
        <taxon>Tracheophyta</taxon>
        <taxon>Spermatophyta</taxon>
        <taxon>Magnoliopsida</taxon>
        <taxon>eudicotyledons</taxon>
        <taxon>Gunneridae</taxon>
        <taxon>Pentapetalae</taxon>
        <taxon>asterids</taxon>
        <taxon>campanulids</taxon>
        <taxon>Asterales</taxon>
        <taxon>Asteraceae</taxon>
        <taxon>Carduoideae</taxon>
        <taxon>Cardueae</taxon>
        <taxon>Arctiinae</taxon>
        <taxon>Arctium</taxon>
    </lineage>
</organism>
<gene>
    <name evidence="1" type="ORF">L6452_03306</name>
</gene>
<protein>
    <submittedName>
        <fullName evidence="1">Uncharacterized protein</fullName>
    </submittedName>
</protein>
<dbReference type="EMBL" id="CM042047">
    <property type="protein sequence ID" value="KAI3772131.1"/>
    <property type="molecule type" value="Genomic_DNA"/>
</dbReference>
<evidence type="ECO:0000313" key="2">
    <source>
        <dbReference type="Proteomes" id="UP001055879"/>
    </source>
</evidence>
<reference evidence="2" key="1">
    <citation type="journal article" date="2022" name="Mol. Ecol. Resour.">
        <title>The genomes of chicory, endive, great burdock and yacon provide insights into Asteraceae palaeo-polyploidization history and plant inulin production.</title>
        <authorList>
            <person name="Fan W."/>
            <person name="Wang S."/>
            <person name="Wang H."/>
            <person name="Wang A."/>
            <person name="Jiang F."/>
            <person name="Liu H."/>
            <person name="Zhao H."/>
            <person name="Xu D."/>
            <person name="Zhang Y."/>
        </authorList>
    </citation>
    <scope>NUCLEOTIDE SEQUENCE [LARGE SCALE GENOMIC DNA]</scope>
    <source>
        <strain evidence="2">cv. Niubang</strain>
    </source>
</reference>
<accession>A0ACB9FMD7</accession>
<name>A0ACB9FMD7_ARCLA</name>